<evidence type="ECO:0000313" key="1">
    <source>
        <dbReference type="EMBL" id="MDN4608668.1"/>
    </source>
</evidence>
<dbReference type="RefSeq" id="WP_301244899.1">
    <property type="nucleotide sequence ID" value="NZ_JAROCC010000013.1"/>
</dbReference>
<dbReference type="EMBL" id="JAROCC010000013">
    <property type="protein sequence ID" value="MDN4608668.1"/>
    <property type="molecule type" value="Genomic_DNA"/>
</dbReference>
<proteinExistence type="predicted"/>
<evidence type="ECO:0000313" key="2">
    <source>
        <dbReference type="Proteomes" id="UP001175097"/>
    </source>
</evidence>
<dbReference type="InterPro" id="IPR025372">
    <property type="entry name" value="DUF4362"/>
</dbReference>
<sequence>MLRNIAYIILLITFLFIITACEEKVGEEIDPIDRVQGTDSPRPTVKGVENVDVLKHVSSINGLERMERFYKNTQQGVSSDLRIVHYTFEGAPIVTDLNYDGETMKITFDTSRNKYGSGEITTTKCSKLVEEVNPTNTTYIAVDCSDGRSGMVEILALDYNLKQQDLFEFELKFGNGLKNEVNTNTRKTTRVNSLTKIKKTNDLQMSPKVKQEVFKRLVLTLSDIELETNCHTKKFEEYNLKVYINSAEEEFHWSSCDKSSQGAKFTKIAEYIIAQSEMEQEENPETVIQGYILKVKDDTLLIGVDFSRLEYEWLKNEIGNIDLSLYAFKYIFLEGVENEEFKIGDKIEAVLNGSITNTHPGKAKVKEIKRINVPGL</sequence>
<organism evidence="1 2">
    <name type="scientific">Sporosarcina highlanderae</name>
    <dbReference type="NCBI Taxonomy" id="3035916"/>
    <lineage>
        <taxon>Bacteria</taxon>
        <taxon>Bacillati</taxon>
        <taxon>Bacillota</taxon>
        <taxon>Bacilli</taxon>
        <taxon>Bacillales</taxon>
        <taxon>Caryophanaceae</taxon>
        <taxon>Sporosarcina</taxon>
    </lineage>
</organism>
<name>A0ABT8JV62_9BACL</name>
<dbReference type="Pfam" id="PF14275">
    <property type="entry name" value="DUF4362"/>
    <property type="match status" value="1"/>
</dbReference>
<dbReference type="PROSITE" id="PS51257">
    <property type="entry name" value="PROKAR_LIPOPROTEIN"/>
    <property type="match status" value="1"/>
</dbReference>
<keyword evidence="2" id="KW-1185">Reference proteome</keyword>
<accession>A0ABT8JV62</accession>
<reference evidence="1" key="1">
    <citation type="submission" date="2023-03" db="EMBL/GenBank/DDBJ databases">
        <title>MT1 and MT2 Draft Genomes of Novel Species.</title>
        <authorList>
            <person name="Venkateswaran K."/>
        </authorList>
    </citation>
    <scope>NUCLEOTIDE SEQUENCE</scope>
    <source>
        <strain evidence="1">F6_3S_P_2</strain>
    </source>
</reference>
<dbReference type="Proteomes" id="UP001175097">
    <property type="component" value="Unassembled WGS sequence"/>
</dbReference>
<gene>
    <name evidence="1" type="ORF">P5G49_14495</name>
</gene>
<comment type="caution">
    <text evidence="1">The sequence shown here is derived from an EMBL/GenBank/DDBJ whole genome shotgun (WGS) entry which is preliminary data.</text>
</comment>
<protein>
    <submittedName>
        <fullName evidence="1">DUF4362 domain-containing protein</fullName>
    </submittedName>
</protein>